<dbReference type="Pfam" id="PF03466">
    <property type="entry name" value="LysR_substrate"/>
    <property type="match status" value="1"/>
</dbReference>
<dbReference type="RefSeq" id="WP_174513608.1">
    <property type="nucleotide sequence ID" value="NZ_CABFMQ020000115.1"/>
</dbReference>
<feature type="region of interest" description="Disordered" evidence="5">
    <location>
        <begin position="144"/>
        <end position="166"/>
    </location>
</feature>
<evidence type="ECO:0000256" key="1">
    <source>
        <dbReference type="ARBA" id="ARBA00009437"/>
    </source>
</evidence>
<evidence type="ECO:0000259" key="6">
    <source>
        <dbReference type="PROSITE" id="PS50931"/>
    </source>
</evidence>
<evidence type="ECO:0000313" key="8">
    <source>
        <dbReference type="Proteomes" id="UP000485880"/>
    </source>
</evidence>
<dbReference type="Gene3D" id="3.40.190.10">
    <property type="entry name" value="Periplasmic binding protein-like II"/>
    <property type="match status" value="2"/>
</dbReference>
<comment type="similarity">
    <text evidence="1">Belongs to the LysR transcriptional regulatory family.</text>
</comment>
<name>A0A8B6MAG6_METTU</name>
<gene>
    <name evidence="7" type="ORF">MPC4_550002</name>
</gene>
<evidence type="ECO:0000256" key="5">
    <source>
        <dbReference type="SAM" id="MobiDB-lite"/>
    </source>
</evidence>
<dbReference type="SUPFAM" id="SSF53850">
    <property type="entry name" value="Periplasmic binding protein-like II"/>
    <property type="match status" value="1"/>
</dbReference>
<dbReference type="Gene3D" id="1.10.10.10">
    <property type="entry name" value="Winged helix-like DNA-binding domain superfamily/Winged helix DNA-binding domain"/>
    <property type="match status" value="1"/>
</dbReference>
<dbReference type="GO" id="GO:0032993">
    <property type="term" value="C:protein-DNA complex"/>
    <property type="evidence" value="ECO:0007669"/>
    <property type="project" value="TreeGrafter"/>
</dbReference>
<organism evidence="7 8">
    <name type="scientific">Methylocella tundrae</name>
    <dbReference type="NCBI Taxonomy" id="227605"/>
    <lineage>
        <taxon>Bacteria</taxon>
        <taxon>Pseudomonadati</taxon>
        <taxon>Pseudomonadota</taxon>
        <taxon>Alphaproteobacteria</taxon>
        <taxon>Hyphomicrobiales</taxon>
        <taxon>Beijerinckiaceae</taxon>
        <taxon>Methylocella</taxon>
    </lineage>
</organism>
<keyword evidence="4" id="KW-0804">Transcription</keyword>
<keyword evidence="2" id="KW-0805">Transcription regulation</keyword>
<dbReference type="AlphaFoldDB" id="A0A8B6MAG6"/>
<dbReference type="InterPro" id="IPR005119">
    <property type="entry name" value="LysR_subst-bd"/>
</dbReference>
<dbReference type="EMBL" id="CABFMQ020000115">
    <property type="protein sequence ID" value="VTZ51904.1"/>
    <property type="molecule type" value="Genomic_DNA"/>
</dbReference>
<keyword evidence="8" id="KW-1185">Reference proteome</keyword>
<dbReference type="PANTHER" id="PTHR30346">
    <property type="entry name" value="TRANSCRIPTIONAL DUAL REGULATOR HCAR-RELATED"/>
    <property type="match status" value="1"/>
</dbReference>
<dbReference type="PROSITE" id="PS50931">
    <property type="entry name" value="HTH_LYSR"/>
    <property type="match status" value="1"/>
</dbReference>
<feature type="domain" description="HTH lysR-type" evidence="6">
    <location>
        <begin position="3"/>
        <end position="30"/>
    </location>
</feature>
<dbReference type="InterPro" id="IPR000847">
    <property type="entry name" value="LysR_HTH_N"/>
</dbReference>
<evidence type="ECO:0000313" key="7">
    <source>
        <dbReference type="EMBL" id="VTZ51904.1"/>
    </source>
</evidence>
<keyword evidence="3" id="KW-0238">DNA-binding</keyword>
<comment type="caution">
    <text evidence="7">The sequence shown here is derived from an EMBL/GenBank/DDBJ whole genome shotgun (WGS) entry which is preliminary data.</text>
</comment>
<reference evidence="7 8" key="1">
    <citation type="submission" date="2019-05" db="EMBL/GenBank/DDBJ databases">
        <authorList>
            <person name="Farhan Ul Haque M."/>
        </authorList>
    </citation>
    <scope>NUCLEOTIDE SEQUENCE [LARGE SCALE GENOMIC DNA]</scope>
    <source>
        <strain evidence="7">2</strain>
    </source>
</reference>
<dbReference type="GO" id="GO:0003700">
    <property type="term" value="F:DNA-binding transcription factor activity"/>
    <property type="evidence" value="ECO:0007669"/>
    <property type="project" value="InterPro"/>
</dbReference>
<sequence length="179" mass="19265">MLTLSRRLRDLEHRLGSVVFERTTGGTRSTTAGQEFLDTARRIVNDVDAAFAGLKVRSRGERGGLTVGVCGALSAGNLRATLMEHQRRFPNVDVKGVDGRRVLLLSDLSADAIDVAIMTAASAAWADKALPLWSERVVVTVPEGPPPFTTTRSSNGPSWRARMSWSPSAIPGRTTSAFC</sequence>
<evidence type="ECO:0000256" key="3">
    <source>
        <dbReference type="ARBA" id="ARBA00023125"/>
    </source>
</evidence>
<protein>
    <submittedName>
        <fullName evidence="7">LysR family transcriptional regulator</fullName>
    </submittedName>
</protein>
<proteinExistence type="inferred from homology"/>
<accession>A0A8B6MAG6</accession>
<dbReference type="InterPro" id="IPR036388">
    <property type="entry name" value="WH-like_DNA-bd_sf"/>
</dbReference>
<dbReference type="PANTHER" id="PTHR30346:SF0">
    <property type="entry name" value="HCA OPERON TRANSCRIPTIONAL ACTIVATOR HCAR"/>
    <property type="match status" value="1"/>
</dbReference>
<evidence type="ECO:0000256" key="4">
    <source>
        <dbReference type="ARBA" id="ARBA00023163"/>
    </source>
</evidence>
<dbReference type="InterPro" id="IPR036390">
    <property type="entry name" value="WH_DNA-bd_sf"/>
</dbReference>
<dbReference type="SUPFAM" id="SSF46785">
    <property type="entry name" value="Winged helix' DNA-binding domain"/>
    <property type="match status" value="1"/>
</dbReference>
<dbReference type="Proteomes" id="UP000485880">
    <property type="component" value="Unassembled WGS sequence"/>
</dbReference>
<dbReference type="GO" id="GO:0003677">
    <property type="term" value="F:DNA binding"/>
    <property type="evidence" value="ECO:0007669"/>
    <property type="project" value="UniProtKB-KW"/>
</dbReference>
<evidence type="ECO:0000256" key="2">
    <source>
        <dbReference type="ARBA" id="ARBA00023015"/>
    </source>
</evidence>